<evidence type="ECO:0000313" key="4">
    <source>
        <dbReference type="RefSeq" id="XP_026062293.1"/>
    </source>
</evidence>
<feature type="chain" id="PRO_5028041983" evidence="2">
    <location>
        <begin position="24"/>
        <end position="223"/>
    </location>
</feature>
<proteinExistence type="predicted"/>
<feature type="signal peptide" evidence="2">
    <location>
        <begin position="1"/>
        <end position="23"/>
    </location>
</feature>
<keyword evidence="2" id="KW-0732">Signal</keyword>
<keyword evidence="1" id="KW-1133">Transmembrane helix</keyword>
<protein>
    <submittedName>
        <fullName evidence="4">Uncharacterized protein LOC113045795 isoform X4</fullName>
    </submittedName>
</protein>
<feature type="transmembrane region" description="Helical" evidence="1">
    <location>
        <begin position="182"/>
        <end position="203"/>
    </location>
</feature>
<dbReference type="AlphaFoldDB" id="A0A6P6JRG4"/>
<reference evidence="4" key="1">
    <citation type="submission" date="2025-08" db="UniProtKB">
        <authorList>
            <consortium name="RefSeq"/>
        </authorList>
    </citation>
    <scope>IDENTIFICATION</scope>
    <source>
        <strain evidence="4">Wakin</strain>
        <tissue evidence="4">Muscle</tissue>
    </source>
</reference>
<organism evidence="3 4">
    <name type="scientific">Carassius auratus</name>
    <name type="common">Goldfish</name>
    <dbReference type="NCBI Taxonomy" id="7957"/>
    <lineage>
        <taxon>Eukaryota</taxon>
        <taxon>Metazoa</taxon>
        <taxon>Chordata</taxon>
        <taxon>Craniata</taxon>
        <taxon>Vertebrata</taxon>
        <taxon>Euteleostomi</taxon>
        <taxon>Actinopterygii</taxon>
        <taxon>Neopterygii</taxon>
        <taxon>Teleostei</taxon>
        <taxon>Ostariophysi</taxon>
        <taxon>Cypriniformes</taxon>
        <taxon>Cyprinidae</taxon>
        <taxon>Cyprininae</taxon>
        <taxon>Carassius</taxon>
    </lineage>
</organism>
<sequence length="223" mass="25372">MCGKVWTLITAFSFITYIHDVQSGCMQNDIKSHLDDLLLEEHMFEVKEFSPETKERELLSIVNSLCSIWSNNKLKNKNILRVLETFRIMLHNLDHNFETLCTNLTCTEEYTVRRINTSTFGEMYKKSCGGSVSDLKCPSKSTTINPTTEYNMTAVSSARTETIIQALKDDNRHLWAATKASLGLLVVSFLLNVVLLLMVVHVYRKKNNFLRSEGPGGVQNEVI</sequence>
<dbReference type="RefSeq" id="XP_026062293.1">
    <property type="nucleotide sequence ID" value="XM_026206508.1"/>
</dbReference>
<keyword evidence="3" id="KW-1185">Reference proteome</keyword>
<evidence type="ECO:0000256" key="1">
    <source>
        <dbReference type="SAM" id="Phobius"/>
    </source>
</evidence>
<keyword evidence="1" id="KW-0812">Transmembrane</keyword>
<name>A0A6P6JRG4_CARAU</name>
<evidence type="ECO:0000256" key="2">
    <source>
        <dbReference type="SAM" id="SignalP"/>
    </source>
</evidence>
<gene>
    <name evidence="4" type="primary">LOC113045795</name>
</gene>
<accession>A0A6P6JRG4</accession>
<keyword evidence="1" id="KW-0472">Membrane</keyword>
<dbReference type="Proteomes" id="UP000515129">
    <property type="component" value="Chromosome 3"/>
</dbReference>
<dbReference type="GeneID" id="113045795"/>
<evidence type="ECO:0000313" key="3">
    <source>
        <dbReference type="Proteomes" id="UP000515129"/>
    </source>
</evidence>